<dbReference type="GO" id="GO:0016020">
    <property type="term" value="C:membrane"/>
    <property type="evidence" value="ECO:0007669"/>
    <property type="project" value="UniProtKB-SubCell"/>
</dbReference>
<dbReference type="OrthoDB" id="315417at2"/>
<dbReference type="PROSITE" id="PS50125">
    <property type="entry name" value="GUANYLATE_CYCLASE_2"/>
    <property type="match status" value="1"/>
</dbReference>
<dbReference type="AlphaFoldDB" id="A0A5S3Q4W0"/>
<dbReference type="InterPro" id="IPR036097">
    <property type="entry name" value="HisK_dim/P_sf"/>
</dbReference>
<keyword evidence="7" id="KW-0472">Membrane</keyword>
<dbReference type="GO" id="GO:0009190">
    <property type="term" value="P:cyclic nucleotide biosynthetic process"/>
    <property type="evidence" value="ECO:0007669"/>
    <property type="project" value="InterPro"/>
</dbReference>
<reference evidence="12 13" key="1">
    <citation type="submission" date="2019-05" db="EMBL/GenBank/DDBJ databases">
        <title>Sulfitobacter sabulilitoris sp. nov., isolated from a marine sand.</title>
        <authorList>
            <person name="Yoon J.-H."/>
        </authorList>
    </citation>
    <scope>NUCLEOTIDE SEQUENCE [LARGE SCALE GENOMIC DNA]</scope>
    <source>
        <strain evidence="12 13">HSMS-29</strain>
    </source>
</reference>
<dbReference type="PANTHER" id="PTHR11920:SF335">
    <property type="entry name" value="GUANYLATE CYCLASE"/>
    <property type="match status" value="1"/>
</dbReference>
<keyword evidence="8" id="KW-0456">Lyase</keyword>
<evidence type="ECO:0000256" key="6">
    <source>
        <dbReference type="ARBA" id="ARBA00022989"/>
    </source>
</evidence>
<dbReference type="CDD" id="cd00082">
    <property type="entry name" value="HisKA"/>
    <property type="match status" value="1"/>
</dbReference>
<evidence type="ECO:0000256" key="3">
    <source>
        <dbReference type="ARBA" id="ARBA00012438"/>
    </source>
</evidence>
<dbReference type="Pfam" id="PF00072">
    <property type="entry name" value="Response_reg"/>
    <property type="match status" value="1"/>
</dbReference>
<evidence type="ECO:0000256" key="4">
    <source>
        <dbReference type="ARBA" id="ARBA00022692"/>
    </source>
</evidence>
<keyword evidence="4" id="KW-0812">Transmembrane</keyword>
<dbReference type="Pfam" id="PF00211">
    <property type="entry name" value="Guanylate_cyc"/>
    <property type="match status" value="1"/>
</dbReference>
<protein>
    <recommendedName>
        <fullName evidence="3">histidine kinase</fullName>
        <ecNumber evidence="3">2.7.13.3</ecNumber>
    </recommendedName>
</protein>
<evidence type="ECO:0000259" key="11">
    <source>
        <dbReference type="PROSITE" id="PS50125"/>
    </source>
</evidence>
<dbReference type="InterPro" id="IPR050401">
    <property type="entry name" value="Cyclic_nucleotide_synthase"/>
</dbReference>
<feature type="domain" description="Guanylate cyclase" evidence="11">
    <location>
        <begin position="345"/>
        <end position="471"/>
    </location>
</feature>
<dbReference type="PROSITE" id="PS50110">
    <property type="entry name" value="RESPONSE_REGULATORY"/>
    <property type="match status" value="1"/>
</dbReference>
<dbReference type="SUPFAM" id="SSF52172">
    <property type="entry name" value="CheY-like"/>
    <property type="match status" value="1"/>
</dbReference>
<dbReference type="InterPro" id="IPR003661">
    <property type="entry name" value="HisK_dim/P_dom"/>
</dbReference>
<comment type="caution">
    <text evidence="12">The sequence shown here is derived from an EMBL/GenBank/DDBJ whole genome shotgun (WGS) entry which is preliminary data.</text>
</comment>
<dbReference type="SUPFAM" id="SSF55073">
    <property type="entry name" value="Nucleotide cyclase"/>
    <property type="match status" value="1"/>
</dbReference>
<dbReference type="SMART" id="SM00448">
    <property type="entry name" value="REC"/>
    <property type="match status" value="1"/>
</dbReference>
<comment type="subcellular location">
    <subcellularLocation>
        <location evidence="2">Membrane</location>
    </subcellularLocation>
</comment>
<evidence type="ECO:0000256" key="2">
    <source>
        <dbReference type="ARBA" id="ARBA00004370"/>
    </source>
</evidence>
<keyword evidence="6" id="KW-1133">Transmembrane helix</keyword>
<evidence type="ECO:0000256" key="8">
    <source>
        <dbReference type="ARBA" id="ARBA00023239"/>
    </source>
</evidence>
<dbReference type="SUPFAM" id="SSF47384">
    <property type="entry name" value="Homodimeric domain of signal transducing histidine kinase"/>
    <property type="match status" value="1"/>
</dbReference>
<evidence type="ECO:0000256" key="1">
    <source>
        <dbReference type="ARBA" id="ARBA00000085"/>
    </source>
</evidence>
<keyword evidence="5" id="KW-0547">Nucleotide-binding</keyword>
<dbReference type="InterPro" id="IPR011006">
    <property type="entry name" value="CheY-like_superfamily"/>
</dbReference>
<dbReference type="SMART" id="SM00044">
    <property type="entry name" value="CYCc"/>
    <property type="match status" value="1"/>
</dbReference>
<evidence type="ECO:0000313" key="13">
    <source>
        <dbReference type="Proteomes" id="UP000309550"/>
    </source>
</evidence>
<proteinExistence type="predicted"/>
<dbReference type="Gene3D" id="3.40.50.2300">
    <property type="match status" value="1"/>
</dbReference>
<keyword evidence="9" id="KW-0597">Phosphoprotein</keyword>
<dbReference type="PANTHER" id="PTHR11920">
    <property type="entry name" value="GUANYLYL CYCLASE"/>
    <property type="match status" value="1"/>
</dbReference>
<dbReference type="GO" id="GO:0000166">
    <property type="term" value="F:nucleotide binding"/>
    <property type="evidence" value="ECO:0007669"/>
    <property type="project" value="UniProtKB-KW"/>
</dbReference>
<accession>A0A5S3Q4W0</accession>
<dbReference type="GO" id="GO:0004016">
    <property type="term" value="F:adenylate cyclase activity"/>
    <property type="evidence" value="ECO:0007669"/>
    <property type="project" value="UniProtKB-ARBA"/>
</dbReference>
<evidence type="ECO:0000256" key="5">
    <source>
        <dbReference type="ARBA" id="ARBA00022741"/>
    </source>
</evidence>
<dbReference type="InterPro" id="IPR029787">
    <property type="entry name" value="Nucleotide_cyclase"/>
</dbReference>
<evidence type="ECO:0000256" key="7">
    <source>
        <dbReference type="ARBA" id="ARBA00023136"/>
    </source>
</evidence>
<dbReference type="EMBL" id="VANS01000003">
    <property type="protein sequence ID" value="TMM51712.1"/>
    <property type="molecule type" value="Genomic_DNA"/>
</dbReference>
<dbReference type="GO" id="GO:0000155">
    <property type="term" value="F:phosphorelay sensor kinase activity"/>
    <property type="evidence" value="ECO:0007669"/>
    <property type="project" value="InterPro"/>
</dbReference>
<dbReference type="InterPro" id="IPR001789">
    <property type="entry name" value="Sig_transdc_resp-reg_receiver"/>
</dbReference>
<dbReference type="Gene3D" id="1.10.287.130">
    <property type="match status" value="1"/>
</dbReference>
<gene>
    <name evidence="12" type="ORF">FDT80_13250</name>
</gene>
<dbReference type="RefSeq" id="WP_138662785.1">
    <property type="nucleotide sequence ID" value="NZ_VANS01000003.1"/>
</dbReference>
<organism evidence="12 13">
    <name type="scientific">Sulfitobacter sabulilitoris</name>
    <dbReference type="NCBI Taxonomy" id="2562655"/>
    <lineage>
        <taxon>Bacteria</taxon>
        <taxon>Pseudomonadati</taxon>
        <taxon>Pseudomonadota</taxon>
        <taxon>Alphaproteobacteria</taxon>
        <taxon>Rhodobacterales</taxon>
        <taxon>Roseobacteraceae</taxon>
        <taxon>Sulfitobacter</taxon>
    </lineage>
</organism>
<evidence type="ECO:0000256" key="9">
    <source>
        <dbReference type="PROSITE-ProRule" id="PRU00169"/>
    </source>
</evidence>
<keyword evidence="13" id="KW-1185">Reference proteome</keyword>
<dbReference type="InterPro" id="IPR001054">
    <property type="entry name" value="A/G_cyclase"/>
</dbReference>
<dbReference type="CDD" id="cd07302">
    <property type="entry name" value="CHD"/>
    <property type="match status" value="1"/>
</dbReference>
<dbReference type="Proteomes" id="UP000309550">
    <property type="component" value="Unassembled WGS sequence"/>
</dbReference>
<evidence type="ECO:0000313" key="12">
    <source>
        <dbReference type="EMBL" id="TMM51712.1"/>
    </source>
</evidence>
<comment type="catalytic activity">
    <reaction evidence="1">
        <text>ATP + protein L-histidine = ADP + protein N-phospho-L-histidine.</text>
        <dbReference type="EC" id="2.7.13.3"/>
    </reaction>
</comment>
<dbReference type="EC" id="2.7.13.3" evidence="3"/>
<evidence type="ECO:0000259" key="10">
    <source>
        <dbReference type="PROSITE" id="PS50110"/>
    </source>
</evidence>
<dbReference type="Gene3D" id="3.30.70.1230">
    <property type="entry name" value="Nucleotide cyclase"/>
    <property type="match status" value="1"/>
</dbReference>
<sequence length="515" mass="56645">MAPQRHRDKLALATRISQKLMGPSEAISGYHALLIEEVRRVGPAEALADLDRIGLAAARLVEMVQSLSARSNDIATDEASQARLRHELRSPINAILGYSEMVLEDFERALPASALSDIRAMVNEARRLPVQIDAVFDPEAGTDDALSLGEEEQIAAGLEKSLSISDTGRQHLTGHILVIDDEPANRDILTRLLERRGRSVRAVGSARETYIALREERFDLVLLDILMPDTNGIEVLERIKADPDWREIPVVMVSGLNETGAIARCISIGADDYLPKPIDPVLLHARVDSCLERSHWRARERAFTKEIKFEKDRADALLHAMLPAPIIQRLNAGEAQIADRFVGATIVFADIVDFTPLVARMEAGDLVRELSNIFTAFDDLATRHSIEKIKTIGDAYMAVSGIPAQREDHARIAVDFARDILKTMSDGAVSKEGLQIRIGVHSGPVIAGLIGRKRSIYDVWGETVNLASRLESTGIAGKIQISKATKDALGTYLETVEEREHTVKGIGKVTSYFIV</sequence>
<feature type="domain" description="Response regulatory" evidence="10">
    <location>
        <begin position="175"/>
        <end position="291"/>
    </location>
</feature>
<name>A0A5S3Q4W0_9RHOB</name>
<feature type="modified residue" description="4-aspartylphosphate" evidence="9">
    <location>
        <position position="224"/>
    </location>
</feature>